<organism evidence="2 3">
    <name type="scientific">Streptomyces katrae</name>
    <dbReference type="NCBI Taxonomy" id="68223"/>
    <lineage>
        <taxon>Bacteria</taxon>
        <taxon>Bacillati</taxon>
        <taxon>Actinomycetota</taxon>
        <taxon>Actinomycetes</taxon>
        <taxon>Kitasatosporales</taxon>
        <taxon>Streptomycetaceae</taxon>
        <taxon>Streptomyces</taxon>
    </lineage>
</organism>
<feature type="transmembrane region" description="Helical" evidence="1">
    <location>
        <begin position="105"/>
        <end position="124"/>
    </location>
</feature>
<feature type="transmembrane region" description="Helical" evidence="1">
    <location>
        <begin position="172"/>
        <end position="191"/>
    </location>
</feature>
<keyword evidence="1" id="KW-1133">Transmembrane helix</keyword>
<comment type="caution">
    <text evidence="2">The sequence shown here is derived from an EMBL/GenBank/DDBJ whole genome shotgun (WGS) entry which is preliminary data.</text>
</comment>
<evidence type="ECO:0008006" key="4">
    <source>
        <dbReference type="Google" id="ProtNLM"/>
    </source>
</evidence>
<evidence type="ECO:0000313" key="3">
    <source>
        <dbReference type="Proteomes" id="UP000033551"/>
    </source>
</evidence>
<name>A0A0F4IV48_9ACTN</name>
<feature type="transmembrane region" description="Helical" evidence="1">
    <location>
        <begin position="20"/>
        <end position="40"/>
    </location>
</feature>
<feature type="transmembrane region" description="Helical" evidence="1">
    <location>
        <begin position="130"/>
        <end position="151"/>
    </location>
</feature>
<proteinExistence type="predicted"/>
<sequence>MGAVRADPARRRRQAGAGALAGLAAAFAGLALGMLAAAFVRPEASPLTAAGGAVVDRTPAAVKEWAIRSFGTSDKLVLTLGIAVVLAVLAAATGILAVRRPRTGCALASAFGLLGAAAALSRPGAGWKDALPSLAAGAAATVALYLLVTVVRRPHPTAAARGTGTWPMDRRAFGRLLTATVAASAVAGYAARRLGAHGSAGATASRADLVRP</sequence>
<feature type="non-terminal residue" evidence="2">
    <location>
        <position position="212"/>
    </location>
</feature>
<keyword evidence="3" id="KW-1185">Reference proteome</keyword>
<feature type="transmembrane region" description="Helical" evidence="1">
    <location>
        <begin position="76"/>
        <end position="98"/>
    </location>
</feature>
<keyword evidence="1" id="KW-0812">Transmembrane</keyword>
<dbReference type="AlphaFoldDB" id="A0A0F4IV48"/>
<accession>A0A0F4IV48</accession>
<keyword evidence="1" id="KW-0472">Membrane</keyword>
<dbReference type="Proteomes" id="UP000033551">
    <property type="component" value="Unassembled WGS sequence"/>
</dbReference>
<dbReference type="EMBL" id="JZWV01001012">
    <property type="protein sequence ID" value="KJY25905.1"/>
    <property type="molecule type" value="Genomic_DNA"/>
</dbReference>
<evidence type="ECO:0000313" key="2">
    <source>
        <dbReference type="EMBL" id="KJY25905.1"/>
    </source>
</evidence>
<reference evidence="2 3" key="1">
    <citation type="submission" date="2015-02" db="EMBL/GenBank/DDBJ databases">
        <authorList>
            <person name="Ju K.-S."/>
            <person name="Doroghazi J.R."/>
            <person name="Metcalf W."/>
        </authorList>
    </citation>
    <scope>NUCLEOTIDE SEQUENCE [LARGE SCALE GENOMIC DNA]</scope>
    <source>
        <strain evidence="2 3">NRRL ISP-5550</strain>
    </source>
</reference>
<gene>
    <name evidence="2" type="ORF">VR44_31295</name>
</gene>
<protein>
    <recommendedName>
        <fullName evidence="4">Molybdopterin-binding oxidoreductase</fullName>
    </recommendedName>
</protein>
<evidence type="ECO:0000256" key="1">
    <source>
        <dbReference type="SAM" id="Phobius"/>
    </source>
</evidence>